<feature type="domain" description="Pectinesterase inhibitor" evidence="5">
    <location>
        <begin position="29"/>
        <end position="174"/>
    </location>
</feature>
<keyword evidence="2" id="KW-1015">Disulfide bond</keyword>
<evidence type="ECO:0000313" key="7">
    <source>
        <dbReference type="Proteomes" id="UP001187471"/>
    </source>
</evidence>
<keyword evidence="7" id="KW-1185">Reference proteome</keyword>
<dbReference type="InterPro" id="IPR034087">
    <property type="entry name" value="C/VIF1"/>
</dbReference>
<dbReference type="EMBL" id="JAVXUO010002175">
    <property type="protein sequence ID" value="KAK2975588.1"/>
    <property type="molecule type" value="Genomic_DNA"/>
</dbReference>
<dbReference type="Pfam" id="PF04043">
    <property type="entry name" value="PMEI"/>
    <property type="match status" value="1"/>
</dbReference>
<dbReference type="PANTHER" id="PTHR36710">
    <property type="entry name" value="PECTINESTERASE INHIBITOR-LIKE"/>
    <property type="match status" value="1"/>
</dbReference>
<dbReference type="InterPro" id="IPR052421">
    <property type="entry name" value="PCW_Enzyme_Inhibitor"/>
</dbReference>
<dbReference type="CDD" id="cd15796">
    <property type="entry name" value="CIF_like"/>
    <property type="match status" value="1"/>
</dbReference>
<proteinExistence type="inferred from homology"/>
<dbReference type="FunFam" id="1.20.140.40:FF:000008">
    <property type="entry name" value="Invertase/pectin methylesterase inhibitor family protein"/>
    <property type="match status" value="1"/>
</dbReference>
<feature type="signal peptide" evidence="4">
    <location>
        <begin position="1"/>
        <end position="24"/>
    </location>
</feature>
<dbReference type="SMART" id="SM00856">
    <property type="entry name" value="PMEI"/>
    <property type="match status" value="1"/>
</dbReference>
<dbReference type="InterPro" id="IPR035513">
    <property type="entry name" value="Invertase/methylesterase_inhib"/>
</dbReference>
<sequence>MENLVFVQPIRLVFILLILSPSFSRISSKDASLIESVCKRTMYHDLCVSSLRSNPHSAGADVKGLARIMLELFRDKAIDNLVQVKKLQSTATDPVIQRCLEVCSTEYGLANDTYIPVAFGYFESNSMAEAVTNAGWAYDGVETCEDEFGEEHRSSPLTARNNYAMHISRIAEDIMSILVEKTF</sequence>
<dbReference type="InterPro" id="IPR006501">
    <property type="entry name" value="Pectinesterase_inhib_dom"/>
</dbReference>
<evidence type="ECO:0000313" key="6">
    <source>
        <dbReference type="EMBL" id="KAK2975588.1"/>
    </source>
</evidence>
<comment type="caution">
    <text evidence="6">The sequence shown here is derived from an EMBL/GenBank/DDBJ whole genome shotgun (WGS) entry which is preliminary data.</text>
</comment>
<dbReference type="SUPFAM" id="SSF101148">
    <property type="entry name" value="Plant invertase/pectin methylesterase inhibitor"/>
    <property type="match status" value="1"/>
</dbReference>
<evidence type="ECO:0000256" key="4">
    <source>
        <dbReference type="SAM" id="SignalP"/>
    </source>
</evidence>
<feature type="chain" id="PRO_5041652938" description="Pectinesterase inhibitor domain-containing protein" evidence="4">
    <location>
        <begin position="25"/>
        <end position="183"/>
    </location>
</feature>
<accession>A0AA88QSR2</accession>
<dbReference type="AlphaFoldDB" id="A0AA88QSR2"/>
<evidence type="ECO:0000256" key="1">
    <source>
        <dbReference type="ARBA" id="ARBA00022729"/>
    </source>
</evidence>
<evidence type="ECO:0000256" key="3">
    <source>
        <dbReference type="ARBA" id="ARBA00038471"/>
    </source>
</evidence>
<dbReference type="Proteomes" id="UP001187471">
    <property type="component" value="Unassembled WGS sequence"/>
</dbReference>
<dbReference type="Gene3D" id="1.20.140.40">
    <property type="entry name" value="Invertase/pectin methylesterase inhibitor family protein"/>
    <property type="match status" value="1"/>
</dbReference>
<gene>
    <name evidence="6" type="ORF">RJ640_014075</name>
</gene>
<protein>
    <recommendedName>
        <fullName evidence="5">Pectinesterase inhibitor domain-containing protein</fullName>
    </recommendedName>
</protein>
<keyword evidence="1 4" id="KW-0732">Signal</keyword>
<organism evidence="6 7">
    <name type="scientific">Escallonia rubra</name>
    <dbReference type="NCBI Taxonomy" id="112253"/>
    <lineage>
        <taxon>Eukaryota</taxon>
        <taxon>Viridiplantae</taxon>
        <taxon>Streptophyta</taxon>
        <taxon>Embryophyta</taxon>
        <taxon>Tracheophyta</taxon>
        <taxon>Spermatophyta</taxon>
        <taxon>Magnoliopsida</taxon>
        <taxon>eudicotyledons</taxon>
        <taxon>Gunneridae</taxon>
        <taxon>Pentapetalae</taxon>
        <taxon>asterids</taxon>
        <taxon>campanulids</taxon>
        <taxon>Escalloniales</taxon>
        <taxon>Escalloniaceae</taxon>
        <taxon>Escallonia</taxon>
    </lineage>
</organism>
<name>A0AA88QSR2_9ASTE</name>
<reference evidence="6" key="1">
    <citation type="submission" date="2022-12" db="EMBL/GenBank/DDBJ databases">
        <title>Draft genome assemblies for two species of Escallonia (Escalloniales).</title>
        <authorList>
            <person name="Chanderbali A."/>
            <person name="Dervinis C."/>
            <person name="Anghel I."/>
            <person name="Soltis D."/>
            <person name="Soltis P."/>
            <person name="Zapata F."/>
        </authorList>
    </citation>
    <scope>NUCLEOTIDE SEQUENCE</scope>
    <source>
        <strain evidence="6">UCBG92.1500</strain>
        <tissue evidence="6">Leaf</tissue>
    </source>
</reference>
<dbReference type="NCBIfam" id="TIGR01614">
    <property type="entry name" value="PME_inhib"/>
    <property type="match status" value="1"/>
</dbReference>
<evidence type="ECO:0000256" key="2">
    <source>
        <dbReference type="ARBA" id="ARBA00023157"/>
    </source>
</evidence>
<dbReference type="PANTHER" id="PTHR36710:SF18">
    <property type="entry name" value="PECTINESTERASE INHIBITOR 5-RELATED"/>
    <property type="match status" value="1"/>
</dbReference>
<comment type="similarity">
    <text evidence="3">Belongs to the PMEI family.</text>
</comment>
<evidence type="ECO:0000259" key="5">
    <source>
        <dbReference type="SMART" id="SM00856"/>
    </source>
</evidence>
<dbReference type="GO" id="GO:0046910">
    <property type="term" value="F:pectinesterase inhibitor activity"/>
    <property type="evidence" value="ECO:0007669"/>
    <property type="project" value="UniProtKB-ARBA"/>
</dbReference>